<keyword evidence="6 7" id="KW-0472">Membrane</keyword>
<sequence>MWKYRWKLLAGFLMIVASNFISIYSINFVGKAINQIETILVQYQNGTVSNLDLVKKSLMYAALLFIGLKIVAGLLTVGVRLMIIATSRHIEYDLKNDIFQQYQNLSLSFYKKNKTGDLMNRITEDVAFVRMYLGPGIMYPINLISTATILLVFMINIDPMMTLYTLGPLPILSFLIYKVASTINQKSKDVQKQQSHISSIVQDTFSGIRVIKSFNTENSTEESYEKEAASYEKKSLSLAQTEAFFFPLMILIVGVSNLLILYMGGVRYAEGKLDIGVVAQYFMYLNMLIWPFTSLGWVTMLIQRAEASMGRINEFLKQEPEIQNTVEELTPIAGKIEFRNVSYTYPNTGIQALNNVSFTIEKGQSMAIMGKTGSGKSTIALLLARMLQPSSGQILIDNIPYENLNLNSLREAIGFVPQESFLFSDTIAHNILFGVDDEKDLDKAKKYANKAAVHQNIEGFKEQYETILGERGVTLSGGQKQRVSIARALIKEPEILVFDDSLSAVDTETEEEILRNLQSEINQKTTLIITHRVSSAKNTDHILVLDDGKVVEYGTHVDLLEKESAYYALVKKQLMEIENN</sequence>
<dbReference type="PROSITE" id="PS50929">
    <property type="entry name" value="ABC_TM1F"/>
    <property type="match status" value="1"/>
</dbReference>
<keyword evidence="4 10" id="KW-0067">ATP-binding</keyword>
<keyword evidence="11" id="KW-1185">Reference proteome</keyword>
<evidence type="ECO:0000313" key="11">
    <source>
        <dbReference type="Proteomes" id="UP001549146"/>
    </source>
</evidence>
<dbReference type="PANTHER" id="PTHR43394">
    <property type="entry name" value="ATP-DEPENDENT PERMEASE MDL1, MITOCHONDRIAL"/>
    <property type="match status" value="1"/>
</dbReference>
<evidence type="ECO:0000256" key="4">
    <source>
        <dbReference type="ARBA" id="ARBA00022840"/>
    </source>
</evidence>
<proteinExistence type="predicted"/>
<dbReference type="GO" id="GO:0005524">
    <property type="term" value="F:ATP binding"/>
    <property type="evidence" value="ECO:0007669"/>
    <property type="project" value="UniProtKB-KW"/>
</dbReference>
<dbReference type="RefSeq" id="WP_354508639.1">
    <property type="nucleotide sequence ID" value="NZ_JBEPMO010000007.1"/>
</dbReference>
<evidence type="ECO:0000256" key="6">
    <source>
        <dbReference type="ARBA" id="ARBA00023136"/>
    </source>
</evidence>
<dbReference type="InterPro" id="IPR011527">
    <property type="entry name" value="ABC1_TM_dom"/>
</dbReference>
<evidence type="ECO:0000259" key="8">
    <source>
        <dbReference type="PROSITE" id="PS50893"/>
    </source>
</evidence>
<keyword evidence="5 7" id="KW-1133">Transmembrane helix</keyword>
<protein>
    <submittedName>
        <fullName evidence="10">ATP-binding cassette subfamily B protein</fullName>
    </submittedName>
</protein>
<dbReference type="Proteomes" id="UP001549146">
    <property type="component" value="Unassembled WGS sequence"/>
</dbReference>
<dbReference type="PANTHER" id="PTHR43394:SF1">
    <property type="entry name" value="ATP-BINDING CASSETTE SUB-FAMILY B MEMBER 10, MITOCHONDRIAL"/>
    <property type="match status" value="1"/>
</dbReference>
<feature type="transmembrane region" description="Helical" evidence="7">
    <location>
        <begin position="137"/>
        <end position="155"/>
    </location>
</feature>
<dbReference type="SUPFAM" id="SSF90123">
    <property type="entry name" value="ABC transporter transmembrane region"/>
    <property type="match status" value="1"/>
</dbReference>
<feature type="transmembrane region" description="Helical" evidence="7">
    <location>
        <begin position="161"/>
        <end position="180"/>
    </location>
</feature>
<dbReference type="Gene3D" id="3.40.50.300">
    <property type="entry name" value="P-loop containing nucleotide triphosphate hydrolases"/>
    <property type="match status" value="1"/>
</dbReference>
<gene>
    <name evidence="10" type="ORF">ABID46_001502</name>
</gene>
<dbReference type="InterPro" id="IPR003439">
    <property type="entry name" value="ABC_transporter-like_ATP-bd"/>
</dbReference>
<evidence type="ECO:0000256" key="2">
    <source>
        <dbReference type="ARBA" id="ARBA00022692"/>
    </source>
</evidence>
<organism evidence="10 11">
    <name type="scientific">Moheibacter stercoris</name>
    <dbReference type="NCBI Taxonomy" id="1628251"/>
    <lineage>
        <taxon>Bacteria</taxon>
        <taxon>Pseudomonadati</taxon>
        <taxon>Bacteroidota</taxon>
        <taxon>Flavobacteriia</taxon>
        <taxon>Flavobacteriales</taxon>
        <taxon>Weeksellaceae</taxon>
        <taxon>Moheibacter</taxon>
    </lineage>
</organism>
<dbReference type="InterPro" id="IPR036640">
    <property type="entry name" value="ABC1_TM_sf"/>
</dbReference>
<feature type="domain" description="ABC transmembrane type-1" evidence="9">
    <location>
        <begin position="9"/>
        <end position="304"/>
    </location>
</feature>
<keyword evidence="3" id="KW-0547">Nucleotide-binding</keyword>
<accession>A0ABV2LTM9</accession>
<dbReference type="PROSITE" id="PS50893">
    <property type="entry name" value="ABC_TRANSPORTER_2"/>
    <property type="match status" value="1"/>
</dbReference>
<feature type="transmembrane region" description="Helical" evidence="7">
    <location>
        <begin position="283"/>
        <end position="302"/>
    </location>
</feature>
<dbReference type="CDD" id="cd18541">
    <property type="entry name" value="ABC_6TM_TmrB_like"/>
    <property type="match status" value="1"/>
</dbReference>
<dbReference type="InterPro" id="IPR039421">
    <property type="entry name" value="Type_1_exporter"/>
</dbReference>
<dbReference type="SMART" id="SM00382">
    <property type="entry name" value="AAA"/>
    <property type="match status" value="1"/>
</dbReference>
<dbReference type="InterPro" id="IPR003593">
    <property type="entry name" value="AAA+_ATPase"/>
</dbReference>
<evidence type="ECO:0000313" key="10">
    <source>
        <dbReference type="EMBL" id="MET3731920.1"/>
    </source>
</evidence>
<dbReference type="PROSITE" id="PS00211">
    <property type="entry name" value="ABC_TRANSPORTER_1"/>
    <property type="match status" value="1"/>
</dbReference>
<evidence type="ECO:0000256" key="7">
    <source>
        <dbReference type="SAM" id="Phobius"/>
    </source>
</evidence>
<dbReference type="Pfam" id="PF00005">
    <property type="entry name" value="ABC_tran"/>
    <property type="match status" value="1"/>
</dbReference>
<comment type="caution">
    <text evidence="10">The sequence shown here is derived from an EMBL/GenBank/DDBJ whole genome shotgun (WGS) entry which is preliminary data.</text>
</comment>
<dbReference type="EMBL" id="JBEPMO010000007">
    <property type="protein sequence ID" value="MET3731920.1"/>
    <property type="molecule type" value="Genomic_DNA"/>
</dbReference>
<reference evidence="10 11" key="1">
    <citation type="submission" date="2024-06" db="EMBL/GenBank/DDBJ databases">
        <title>Genomic Encyclopedia of Type Strains, Phase IV (KMG-IV): sequencing the most valuable type-strain genomes for metagenomic binning, comparative biology and taxonomic classification.</title>
        <authorList>
            <person name="Goeker M."/>
        </authorList>
    </citation>
    <scope>NUCLEOTIDE SEQUENCE [LARGE SCALE GENOMIC DNA]</scope>
    <source>
        <strain evidence="10 11">DSM 29388</strain>
    </source>
</reference>
<evidence type="ECO:0000259" key="9">
    <source>
        <dbReference type="PROSITE" id="PS50929"/>
    </source>
</evidence>
<evidence type="ECO:0000256" key="1">
    <source>
        <dbReference type="ARBA" id="ARBA00004651"/>
    </source>
</evidence>
<feature type="transmembrane region" description="Helical" evidence="7">
    <location>
        <begin position="243"/>
        <end position="263"/>
    </location>
</feature>
<dbReference type="InterPro" id="IPR017871">
    <property type="entry name" value="ABC_transporter-like_CS"/>
</dbReference>
<dbReference type="SUPFAM" id="SSF52540">
    <property type="entry name" value="P-loop containing nucleoside triphosphate hydrolases"/>
    <property type="match status" value="1"/>
</dbReference>
<name>A0ABV2LTM9_9FLAO</name>
<comment type="subcellular location">
    <subcellularLocation>
        <location evidence="1">Cell membrane</location>
        <topology evidence="1">Multi-pass membrane protein</topology>
    </subcellularLocation>
</comment>
<evidence type="ECO:0000256" key="3">
    <source>
        <dbReference type="ARBA" id="ARBA00022741"/>
    </source>
</evidence>
<dbReference type="Gene3D" id="1.20.1560.10">
    <property type="entry name" value="ABC transporter type 1, transmembrane domain"/>
    <property type="match status" value="1"/>
</dbReference>
<feature type="domain" description="ABC transporter" evidence="8">
    <location>
        <begin position="336"/>
        <end position="572"/>
    </location>
</feature>
<keyword evidence="2 7" id="KW-0812">Transmembrane</keyword>
<dbReference type="Pfam" id="PF00664">
    <property type="entry name" value="ABC_membrane"/>
    <property type="match status" value="1"/>
</dbReference>
<feature type="transmembrane region" description="Helical" evidence="7">
    <location>
        <begin position="58"/>
        <end position="83"/>
    </location>
</feature>
<dbReference type="InterPro" id="IPR027417">
    <property type="entry name" value="P-loop_NTPase"/>
</dbReference>
<evidence type="ECO:0000256" key="5">
    <source>
        <dbReference type="ARBA" id="ARBA00022989"/>
    </source>
</evidence>